<evidence type="ECO:0000313" key="4">
    <source>
        <dbReference type="Proteomes" id="UP001214530"/>
    </source>
</evidence>
<evidence type="ECO:0000259" key="2">
    <source>
        <dbReference type="Pfam" id="PF19556"/>
    </source>
</evidence>
<sequence length="181" mass="20831">METNFFQSLAALPAASNSEWVVVIKQLENKMIVSVLYKDETCGDSARKIIPTLNFNDSPIRLDTCFFPDLNTAFTGTFEIHSNMEHYLKQQEIAKLNAKMVKDKNKPVKAKTEGIAEENPKTERERKYEAAMKEADELEANGKHREAWMKVPEPSDYPEYADILRKRREDLSKVIFPPSLF</sequence>
<evidence type="ECO:0000313" key="3">
    <source>
        <dbReference type="EMBL" id="WEK17945.1"/>
    </source>
</evidence>
<dbReference type="Pfam" id="PF19556">
    <property type="entry name" value="PRTRC_E"/>
    <property type="match status" value="1"/>
</dbReference>
<evidence type="ECO:0000256" key="1">
    <source>
        <dbReference type="SAM" id="MobiDB-lite"/>
    </source>
</evidence>
<protein>
    <submittedName>
        <fullName evidence="3">Prtrc system protein e</fullName>
    </submittedName>
</protein>
<dbReference type="EMBL" id="CP119313">
    <property type="protein sequence ID" value="WEK17945.1"/>
    <property type="molecule type" value="Genomic_DNA"/>
</dbReference>
<reference evidence="3" key="1">
    <citation type="submission" date="2023-03" db="EMBL/GenBank/DDBJ databases">
        <title>Andean soil-derived lignocellulolytic bacterial consortium as a source of novel taxa and putative plastic-active enzymes.</title>
        <authorList>
            <person name="Diaz-Garcia L."/>
            <person name="Chuvochina M."/>
            <person name="Feuerriegel G."/>
            <person name="Bunk B."/>
            <person name="Sproer C."/>
            <person name="Streit W.R."/>
            <person name="Rodriguez L.M."/>
            <person name="Overmann J."/>
            <person name="Jimenez D.J."/>
        </authorList>
    </citation>
    <scope>NUCLEOTIDE SEQUENCE</scope>
    <source>
        <strain evidence="3">MAG 3858</strain>
    </source>
</reference>
<feature type="region of interest" description="Disordered" evidence="1">
    <location>
        <begin position="107"/>
        <end position="126"/>
    </location>
</feature>
<proteinExistence type="predicted"/>
<dbReference type="InterPro" id="IPR022273">
    <property type="entry name" value="PRTRC_protein-E"/>
</dbReference>
<accession>A0AAJ5W5H0</accession>
<dbReference type="AlphaFoldDB" id="A0AAJ5W5H0"/>
<organism evidence="3 4">
    <name type="scientific">Candidatus Pedobacter colombiensis</name>
    <dbReference type="NCBI Taxonomy" id="3121371"/>
    <lineage>
        <taxon>Bacteria</taxon>
        <taxon>Pseudomonadati</taxon>
        <taxon>Bacteroidota</taxon>
        <taxon>Sphingobacteriia</taxon>
        <taxon>Sphingobacteriales</taxon>
        <taxon>Sphingobacteriaceae</taxon>
        <taxon>Pedobacter</taxon>
    </lineage>
</organism>
<gene>
    <name evidence="3" type="ORF">P0Y49_14175</name>
</gene>
<feature type="domain" description="ParB-related ThiF-related cassette protein E" evidence="2">
    <location>
        <begin position="1"/>
        <end position="181"/>
    </location>
</feature>
<dbReference type="Proteomes" id="UP001214530">
    <property type="component" value="Chromosome"/>
</dbReference>
<name>A0AAJ5W5H0_9SPHI</name>